<accession>A0ABM1C466</accession>
<dbReference type="RefSeq" id="XP_013793833.2">
    <property type="nucleotide sequence ID" value="XM_013938379.2"/>
</dbReference>
<gene>
    <name evidence="2" type="primary">LOC106477857</name>
</gene>
<organism evidence="1 2">
    <name type="scientific">Limulus polyphemus</name>
    <name type="common">Atlantic horseshoe crab</name>
    <dbReference type="NCBI Taxonomy" id="6850"/>
    <lineage>
        <taxon>Eukaryota</taxon>
        <taxon>Metazoa</taxon>
        <taxon>Ecdysozoa</taxon>
        <taxon>Arthropoda</taxon>
        <taxon>Chelicerata</taxon>
        <taxon>Merostomata</taxon>
        <taxon>Xiphosura</taxon>
        <taxon>Limulidae</taxon>
        <taxon>Limulus</taxon>
    </lineage>
</organism>
<keyword evidence="1" id="KW-1185">Reference proteome</keyword>
<name>A0ABM1C466_LIMPO</name>
<dbReference type="Proteomes" id="UP000694941">
    <property type="component" value="Unplaced"/>
</dbReference>
<dbReference type="Pfam" id="PF16984">
    <property type="entry name" value="Grp7_allergen"/>
    <property type="match status" value="1"/>
</dbReference>
<dbReference type="Gene3D" id="3.15.10.50">
    <property type="match status" value="1"/>
</dbReference>
<dbReference type="GeneID" id="106477857"/>
<feature type="non-terminal residue" evidence="2">
    <location>
        <position position="1"/>
    </location>
</feature>
<sequence length="202" mass="22279">IAHFILPLGDGHQIEKRQVTCPSVANINNYLDQVINNAKSEIPDPLSLPDKNDKVQLRNGKIEGLSTLYRSGDAKISCTGSAISLEVNLGARRLRGGYDWKKKILFVKLRGRVSAKVRSFSVYGKITLKLAPGAHPSIERFDITNFKRLTASVTGLGPIGWTISAIVTLLGRIFKRAVANALERPIRKALNKQLQKVNFPIP</sequence>
<evidence type="ECO:0000313" key="1">
    <source>
        <dbReference type="Proteomes" id="UP000694941"/>
    </source>
</evidence>
<protein>
    <submittedName>
        <fullName evidence="2">Mite allergen Lep d 7-like</fullName>
    </submittedName>
</protein>
<evidence type="ECO:0000313" key="2">
    <source>
        <dbReference type="RefSeq" id="XP_013793833.2"/>
    </source>
</evidence>
<reference evidence="2" key="1">
    <citation type="submission" date="2025-08" db="UniProtKB">
        <authorList>
            <consortium name="RefSeq"/>
        </authorList>
    </citation>
    <scope>IDENTIFICATION</scope>
    <source>
        <tissue evidence="2">Muscle</tissue>
    </source>
</reference>
<proteinExistence type="predicted"/>
<dbReference type="InterPro" id="IPR038602">
    <property type="entry name" value="Mite_allergen_7_sf"/>
</dbReference>
<dbReference type="InterPro" id="IPR020234">
    <property type="entry name" value="Mite_allergen_group-7"/>
</dbReference>